<comment type="caution">
    <text evidence="1">The sequence shown here is derived from an EMBL/GenBank/DDBJ whole genome shotgun (WGS) entry which is preliminary data.</text>
</comment>
<sequence>MSALLLTVLPEALLLASGKVCTTKRSEPDSAPLLAMSLMRISSPTLVKPMFCWRMTLPAASISRSGLGAPSMMTVASKSMLLSALSAFTLVSVGLSIRAPSAVGLAA</sequence>
<dbReference type="EMBL" id="JEMX01000044">
    <property type="protein sequence ID" value="EXI79988.1"/>
    <property type="molecule type" value="Genomic_DNA"/>
</dbReference>
<dbReference type="Proteomes" id="UP000021816">
    <property type="component" value="Unassembled WGS sequence"/>
</dbReference>
<evidence type="ECO:0000313" key="1">
    <source>
        <dbReference type="EMBL" id="EXI79988.1"/>
    </source>
</evidence>
<dbReference type="AlphaFoldDB" id="A0A011NBJ6"/>
<name>A0A011NBJ6_9PROT</name>
<organism evidence="1 2">
    <name type="scientific">Candidatus Accumulibacter appositus</name>
    <dbReference type="NCBI Taxonomy" id="1454003"/>
    <lineage>
        <taxon>Bacteria</taxon>
        <taxon>Pseudomonadati</taxon>
        <taxon>Pseudomonadota</taxon>
        <taxon>Betaproteobacteria</taxon>
        <taxon>Candidatus Accumulibacter</taxon>
    </lineage>
</organism>
<reference evidence="1 2" key="1">
    <citation type="submission" date="2014-02" db="EMBL/GenBank/DDBJ databases">
        <title>Expanding our view of genomic diversity in Candidatus Accumulibacter clades.</title>
        <authorList>
            <person name="Skennerton C.T."/>
            <person name="Barr J.J."/>
            <person name="Slater F.R."/>
            <person name="Bond P.L."/>
            <person name="Tyson G.W."/>
        </authorList>
    </citation>
    <scope>NUCLEOTIDE SEQUENCE [LARGE SCALE GENOMIC DNA]</scope>
    <source>
        <strain evidence="2">BA-92</strain>
    </source>
</reference>
<gene>
    <name evidence="1" type="ORF">AW10_02133</name>
</gene>
<protein>
    <submittedName>
        <fullName evidence="1">Uncharacterized protein</fullName>
    </submittedName>
</protein>
<dbReference type="STRING" id="1454003.AW10_02133"/>
<evidence type="ECO:0000313" key="2">
    <source>
        <dbReference type="Proteomes" id="UP000021816"/>
    </source>
</evidence>
<proteinExistence type="predicted"/>
<accession>A0A011NBJ6</accession>